<evidence type="ECO:0000256" key="4">
    <source>
        <dbReference type="ARBA" id="ARBA00022807"/>
    </source>
</evidence>
<dbReference type="PANTHER" id="PTHR23402:SF12">
    <property type="entry name" value="ABC TRANSPORTER-RELATED"/>
    <property type="match status" value="1"/>
</dbReference>
<organism evidence="5 6">
    <name type="scientific">Caenorhabditis elegans</name>
    <dbReference type="NCBI Taxonomy" id="6239"/>
    <lineage>
        <taxon>Eukaryota</taxon>
        <taxon>Metazoa</taxon>
        <taxon>Ecdysozoa</taxon>
        <taxon>Nematoda</taxon>
        <taxon>Chromadorea</taxon>
        <taxon>Rhabditida</taxon>
        <taxon>Rhabditina</taxon>
        <taxon>Rhabditomorpha</taxon>
        <taxon>Rhabditoidea</taxon>
        <taxon>Rhabditidae</taxon>
        <taxon>Peloderinae</taxon>
        <taxon>Caenorhabditis</taxon>
    </lineage>
</organism>
<protein>
    <submittedName>
        <fullName evidence="5">DRBM domain-containing protein</fullName>
    </submittedName>
</protein>
<dbReference type="FunCoup" id="A0A0K3AUT5">
    <property type="interactions" value="18"/>
</dbReference>
<dbReference type="InterPro" id="IPR036440">
    <property type="entry name" value="Peptidase_C15-like_sf"/>
</dbReference>
<dbReference type="SUPFAM" id="SSF53182">
    <property type="entry name" value="Pyrrolidone carboxyl peptidase (pyroglutamate aminopeptidase)"/>
    <property type="match status" value="1"/>
</dbReference>
<dbReference type="InParanoid" id="A0A0K3AUT5"/>
<evidence type="ECO:0000313" key="5">
    <source>
        <dbReference type="EMBL" id="CTQ86780.1"/>
    </source>
</evidence>
<gene>
    <name evidence="5" type="ORF">CELE_F16H6.4</name>
    <name evidence="5 7" type="ORF">F16H6.4</name>
</gene>
<sequence length="435" mass="49530">MMENDAEGEIADMLSMCNKYPDFDDEERVRRVDDDFRDVITVFDAPFEGKSPSPAVIVFDELVDSDGSSKYLNFKMEQSYEKVDEIPEKIDAERIRYAIHLGSHSQKNVLQIFQSAYSDGYTEEDKNGKVPVGGKVKCAETETGFRTKINCENVVTAVNEYMDSNREKFGELRIETLNKAERNLDGYIYFSFLKQKPCRNLFIRIPPLEHEKKIATDPISSPTKLHFISFFFLFLVSYIEKEPGKMMEIGAQGDIADMLTMCNNFPGFEAPMRYMIENSHDVVTVFDGSPAVIVLDELVKADESSYLPFKMKKSYKKVDEIAAKMASEEIHFTIHLSSHSQKNVIQIFQSAYSDGYTEEDKKGKIPEGGRVKCAGTETGARSNVKCEEVAKEVNEYIDSNKDKFGDLKVESLGKADSFMKQKPRRNLFIRVPPLE</sequence>
<keyword evidence="6" id="KW-1185">Reference proteome</keyword>
<dbReference type="InterPro" id="IPR010381">
    <property type="entry name" value="PgaPase_1"/>
</dbReference>
<dbReference type="InterPro" id="IPR016125">
    <property type="entry name" value="Peptidase_C15-like"/>
</dbReference>
<dbReference type="GeneID" id="184591"/>
<dbReference type="RefSeq" id="NP_001300081.1">
    <property type="nucleotide sequence ID" value="NM_001313152.1"/>
</dbReference>
<evidence type="ECO:0000313" key="7">
    <source>
        <dbReference type="WormBase" id="F16H6.4a"/>
    </source>
</evidence>
<dbReference type="ExpressionAtlas" id="A0A0K3AUT5">
    <property type="expression patterns" value="differential"/>
</dbReference>
<name>A0A0K3AUT5_CAEEL</name>
<dbReference type="WormBase" id="F16H6.4a">
    <property type="protein sequence ID" value="CE50240"/>
    <property type="gene ID" value="WBGene00008894"/>
</dbReference>
<dbReference type="SMR" id="A0A0K3AUT5"/>
<proteinExistence type="inferred from homology"/>
<dbReference type="Bgee" id="WBGene00008894">
    <property type="expression patterns" value="Expressed in material anatomical entity and 2 other cell types or tissues"/>
</dbReference>
<dbReference type="Pfam" id="PF06162">
    <property type="entry name" value="PgaPase_1"/>
    <property type="match status" value="2"/>
</dbReference>
<comment type="similarity">
    <text evidence="1">Belongs to the peptidase C15 family.</text>
</comment>
<keyword evidence="3" id="KW-0378">Hydrolase</keyword>
<keyword evidence="2" id="KW-0645">Protease</keyword>
<reference evidence="5 6" key="1">
    <citation type="journal article" date="1998" name="Science">
        <title>Genome sequence of the nematode C. elegans: a platform for investigating biology.</title>
        <authorList>
            <consortium name="The C. elegans sequencing consortium"/>
            <person name="Sulson J.E."/>
            <person name="Waterston R."/>
        </authorList>
    </citation>
    <scope>NUCLEOTIDE SEQUENCE [LARGE SCALE GENOMIC DNA]</scope>
    <source>
        <strain evidence="5 6">Bristol N2</strain>
    </source>
</reference>
<dbReference type="FunFam" id="3.40.630.20:FF:000007">
    <property type="entry name" value="Protein CBG22077"/>
    <property type="match status" value="1"/>
</dbReference>
<dbReference type="AlphaFoldDB" id="A0A0K3AUT5"/>
<dbReference type="PANTHER" id="PTHR23402">
    <property type="entry name" value="PROTEASE FAMILY C15 PYROGLUTAMYL-PEPTIDASE I-RELATED"/>
    <property type="match status" value="1"/>
</dbReference>
<dbReference type="AGR" id="WB:WBGene00008894"/>
<dbReference type="OMA" id="INCENVV"/>
<dbReference type="GO" id="GO:0006508">
    <property type="term" value="P:proteolysis"/>
    <property type="evidence" value="ECO:0007669"/>
    <property type="project" value="UniProtKB-KW"/>
</dbReference>
<dbReference type="Gene3D" id="3.40.630.20">
    <property type="entry name" value="Peptidase C15, pyroglutamyl peptidase I-like"/>
    <property type="match status" value="2"/>
</dbReference>
<dbReference type="GO" id="GO:0008234">
    <property type="term" value="F:cysteine-type peptidase activity"/>
    <property type="evidence" value="ECO:0007669"/>
    <property type="project" value="UniProtKB-KW"/>
</dbReference>
<dbReference type="KEGG" id="cel:CELE_F16H6.4"/>
<dbReference type="EMBL" id="BX284605">
    <property type="protein sequence ID" value="CTQ86780.1"/>
    <property type="molecule type" value="Genomic_DNA"/>
</dbReference>
<dbReference type="CTD" id="184591"/>
<keyword evidence="4" id="KW-0788">Thiol protease</keyword>
<evidence type="ECO:0000313" key="6">
    <source>
        <dbReference type="Proteomes" id="UP000001940"/>
    </source>
</evidence>
<evidence type="ECO:0000256" key="1">
    <source>
        <dbReference type="ARBA" id="ARBA00006641"/>
    </source>
</evidence>
<accession>A0A0K3AUT5</accession>
<evidence type="ECO:0000256" key="2">
    <source>
        <dbReference type="ARBA" id="ARBA00022670"/>
    </source>
</evidence>
<evidence type="ECO:0000256" key="3">
    <source>
        <dbReference type="ARBA" id="ARBA00022801"/>
    </source>
</evidence>
<dbReference type="Proteomes" id="UP000001940">
    <property type="component" value="Chromosome V"/>
</dbReference>